<evidence type="ECO:0000259" key="5">
    <source>
        <dbReference type="Pfam" id="PF04542"/>
    </source>
</evidence>
<protein>
    <submittedName>
        <fullName evidence="7">Sigma-70 family RNA polymerase sigma factor</fullName>
    </submittedName>
</protein>
<feature type="domain" description="RNA polymerase sigma-70 region 2" evidence="5">
    <location>
        <begin position="21"/>
        <end position="89"/>
    </location>
</feature>
<name>K0X257_9BACT</name>
<evidence type="ECO:0000313" key="8">
    <source>
        <dbReference type="Proteomes" id="UP000006044"/>
    </source>
</evidence>
<dbReference type="Gene3D" id="1.10.1740.10">
    <property type="match status" value="1"/>
</dbReference>
<dbReference type="SUPFAM" id="SSF88659">
    <property type="entry name" value="Sigma3 and sigma4 domains of RNA polymerase sigma factors"/>
    <property type="match status" value="1"/>
</dbReference>
<keyword evidence="2" id="KW-0805">Transcription regulation</keyword>
<accession>K0X257</accession>
<evidence type="ECO:0000256" key="3">
    <source>
        <dbReference type="ARBA" id="ARBA00023082"/>
    </source>
</evidence>
<dbReference type="AlphaFoldDB" id="K0X257"/>
<evidence type="ECO:0000256" key="2">
    <source>
        <dbReference type="ARBA" id="ARBA00023015"/>
    </source>
</evidence>
<dbReference type="InterPro" id="IPR007627">
    <property type="entry name" value="RNA_pol_sigma70_r2"/>
</dbReference>
<evidence type="ECO:0000256" key="1">
    <source>
        <dbReference type="ARBA" id="ARBA00010641"/>
    </source>
</evidence>
<dbReference type="PATRIC" id="fig|742726.3.peg.1146"/>
<dbReference type="PANTHER" id="PTHR43133">
    <property type="entry name" value="RNA POLYMERASE ECF-TYPE SIGMA FACTO"/>
    <property type="match status" value="1"/>
</dbReference>
<dbReference type="NCBIfam" id="TIGR02937">
    <property type="entry name" value="sigma70-ECF"/>
    <property type="match status" value="1"/>
</dbReference>
<evidence type="ECO:0000256" key="4">
    <source>
        <dbReference type="ARBA" id="ARBA00023163"/>
    </source>
</evidence>
<dbReference type="PANTHER" id="PTHR43133:SF46">
    <property type="entry name" value="RNA POLYMERASE SIGMA-70 FACTOR ECF SUBFAMILY"/>
    <property type="match status" value="1"/>
</dbReference>
<evidence type="ECO:0000259" key="6">
    <source>
        <dbReference type="Pfam" id="PF08281"/>
    </source>
</evidence>
<dbReference type="HOGENOM" id="CLU_047691_3_2_10"/>
<dbReference type="GO" id="GO:0003677">
    <property type="term" value="F:DNA binding"/>
    <property type="evidence" value="ECO:0007669"/>
    <property type="project" value="InterPro"/>
</dbReference>
<proteinExistence type="inferred from homology"/>
<sequence>MNEAELVECCKRKDMTAQNELYQRYAGEMFALCIRYSGNRDFAKDLLHDGFLKAFTSLDKFFYRGEGSLKAWLSRIMVNTALEAIRKQTQHIELDIETAPEIADPENEDDDKIVKNIPQETLLRFISELPDGYRTVFNLFTFENKSHKEIANLLHINEKSSSSQLHRARTILMNRVKQYWAQYENG</sequence>
<dbReference type="eggNOG" id="COG1595">
    <property type="taxonomic scope" value="Bacteria"/>
</dbReference>
<comment type="caution">
    <text evidence="7">The sequence shown here is derived from an EMBL/GenBank/DDBJ whole genome shotgun (WGS) entry which is preliminary data.</text>
</comment>
<dbReference type="InterPro" id="IPR036388">
    <property type="entry name" value="WH-like_DNA-bd_sf"/>
</dbReference>
<keyword evidence="8" id="KW-1185">Reference proteome</keyword>
<dbReference type="Pfam" id="PF08281">
    <property type="entry name" value="Sigma70_r4_2"/>
    <property type="match status" value="1"/>
</dbReference>
<dbReference type="Proteomes" id="UP000006044">
    <property type="component" value="Unassembled WGS sequence"/>
</dbReference>
<dbReference type="InterPro" id="IPR014284">
    <property type="entry name" value="RNA_pol_sigma-70_dom"/>
</dbReference>
<gene>
    <name evidence="7" type="ORF">HMPREF9448_01076</name>
</gene>
<dbReference type="InterPro" id="IPR013249">
    <property type="entry name" value="RNA_pol_sigma70_r4_t2"/>
</dbReference>
<dbReference type="CDD" id="cd06171">
    <property type="entry name" value="Sigma70_r4"/>
    <property type="match status" value="1"/>
</dbReference>
<keyword evidence="4" id="KW-0804">Transcription</keyword>
<organism evidence="7 8">
    <name type="scientific">Barnesiella intestinihominis YIT 11860</name>
    <dbReference type="NCBI Taxonomy" id="742726"/>
    <lineage>
        <taxon>Bacteria</taxon>
        <taxon>Pseudomonadati</taxon>
        <taxon>Bacteroidota</taxon>
        <taxon>Bacteroidia</taxon>
        <taxon>Bacteroidales</taxon>
        <taxon>Barnesiellaceae</taxon>
        <taxon>Barnesiella</taxon>
    </lineage>
</organism>
<dbReference type="GeneID" id="77848375"/>
<dbReference type="EMBL" id="ADLE01000008">
    <property type="protein sequence ID" value="EJZ64596.1"/>
    <property type="molecule type" value="Genomic_DNA"/>
</dbReference>
<keyword evidence="3" id="KW-0731">Sigma factor</keyword>
<dbReference type="InterPro" id="IPR013325">
    <property type="entry name" value="RNA_pol_sigma_r2"/>
</dbReference>
<dbReference type="SUPFAM" id="SSF88946">
    <property type="entry name" value="Sigma2 domain of RNA polymerase sigma factors"/>
    <property type="match status" value="1"/>
</dbReference>
<dbReference type="Gene3D" id="1.10.10.10">
    <property type="entry name" value="Winged helix-like DNA-binding domain superfamily/Winged helix DNA-binding domain"/>
    <property type="match status" value="1"/>
</dbReference>
<dbReference type="STRING" id="742726.HMPREF9448_01076"/>
<feature type="domain" description="RNA polymerase sigma factor 70 region 4 type 2" evidence="6">
    <location>
        <begin position="120"/>
        <end position="170"/>
    </location>
</feature>
<dbReference type="RefSeq" id="WP_008861564.1">
    <property type="nucleotide sequence ID" value="NZ_CAXSYG010000006.1"/>
</dbReference>
<dbReference type="InterPro" id="IPR039425">
    <property type="entry name" value="RNA_pol_sigma-70-like"/>
</dbReference>
<dbReference type="GO" id="GO:0016987">
    <property type="term" value="F:sigma factor activity"/>
    <property type="evidence" value="ECO:0007669"/>
    <property type="project" value="UniProtKB-KW"/>
</dbReference>
<dbReference type="InterPro" id="IPR013324">
    <property type="entry name" value="RNA_pol_sigma_r3/r4-like"/>
</dbReference>
<comment type="similarity">
    <text evidence="1">Belongs to the sigma-70 factor family. ECF subfamily.</text>
</comment>
<dbReference type="Pfam" id="PF04542">
    <property type="entry name" value="Sigma70_r2"/>
    <property type="match status" value="1"/>
</dbReference>
<evidence type="ECO:0000313" key="7">
    <source>
        <dbReference type="EMBL" id="EJZ64596.1"/>
    </source>
</evidence>
<dbReference type="OrthoDB" id="1056775at2"/>
<dbReference type="GO" id="GO:0006352">
    <property type="term" value="P:DNA-templated transcription initiation"/>
    <property type="evidence" value="ECO:0007669"/>
    <property type="project" value="InterPro"/>
</dbReference>
<reference evidence="7 8" key="1">
    <citation type="submission" date="2012-08" db="EMBL/GenBank/DDBJ databases">
        <title>The Genome Sequence of Barnesiella intestinihominis YIT 11860.</title>
        <authorList>
            <consortium name="The Broad Institute Genome Sequencing Platform"/>
            <person name="Earl A."/>
            <person name="Ward D."/>
            <person name="Feldgarden M."/>
            <person name="Gevers D."/>
            <person name="Morotomi M."/>
            <person name="Walker B."/>
            <person name="Young S.K."/>
            <person name="Zeng Q."/>
            <person name="Gargeya S."/>
            <person name="Fitzgerald M."/>
            <person name="Haas B."/>
            <person name="Abouelleil A."/>
            <person name="Alvarado L."/>
            <person name="Arachchi H.M."/>
            <person name="Berlin A.M."/>
            <person name="Chapman S.B."/>
            <person name="Goldberg J."/>
            <person name="Griggs A."/>
            <person name="Gujja S."/>
            <person name="Hansen M."/>
            <person name="Howarth C."/>
            <person name="Imamovic A."/>
            <person name="Larimer J."/>
            <person name="McCowen C."/>
            <person name="Montmayeur A."/>
            <person name="Murphy C."/>
            <person name="Neiman D."/>
            <person name="Pearson M."/>
            <person name="Priest M."/>
            <person name="Roberts A."/>
            <person name="Saif S."/>
            <person name="Shea T."/>
            <person name="Sisk P."/>
            <person name="Sykes S."/>
            <person name="Wortman J."/>
            <person name="Nusbaum C."/>
            <person name="Birren B."/>
        </authorList>
    </citation>
    <scope>NUCLEOTIDE SEQUENCE [LARGE SCALE GENOMIC DNA]</scope>
    <source>
        <strain evidence="7 8">YIT 11860</strain>
    </source>
</reference>